<protein>
    <recommendedName>
        <fullName evidence="5">Peptidase A1 domain-containing protein</fullName>
    </recommendedName>
</protein>
<dbReference type="EMBL" id="OX451740">
    <property type="protein sequence ID" value="CAI8615484.1"/>
    <property type="molecule type" value="Genomic_DNA"/>
</dbReference>
<evidence type="ECO:0000256" key="1">
    <source>
        <dbReference type="ARBA" id="ARBA00007447"/>
    </source>
</evidence>
<sequence length="413" mass="45054">MASFSILHFLLISLFCSFLLVSSKSQSDPPKPNLLVLPVLQDPSTGLHWTNIHKRTPITHVPVLIDLNGKHVWVNCEQHYSSSTYQAPFCHSTQCSRANAHTCQNNTCVLISSNPITQQTAIGKLAQDVLGIYATSGSKPGPMVTVPQFLFSCAPSSLAQKGLPYNLQGVAGLGHSPISLQNQLFSNFGLQHQFSMCLSGNPKSIGAILFGDALNNYNENPKIFKHLVYTPLTITQQGEYRVQFTSIRVNAKTVISVSGSISSNYPEGGALISTAVTYTTLHQTLYEALIQTVIAQTPKQAVVKPVAPFGFCYDTTKTIVPLVVEFVLDKPSVAWTSYVENLWVVQPNEVLCLGIVNGGLKPKAVVSIGSHQLEENLVVFDLVKSRLGFNNFLRISEKKGVNCSDLFDFTNAP</sequence>
<reference evidence="6 7" key="1">
    <citation type="submission" date="2023-01" db="EMBL/GenBank/DDBJ databases">
        <authorList>
            <person name="Kreplak J."/>
        </authorList>
    </citation>
    <scope>NUCLEOTIDE SEQUENCE [LARGE SCALE GENOMIC DNA]</scope>
</reference>
<evidence type="ECO:0000259" key="5">
    <source>
        <dbReference type="PROSITE" id="PS51767"/>
    </source>
</evidence>
<dbReference type="AlphaFoldDB" id="A0AAV1AZ21"/>
<dbReference type="SUPFAM" id="SSF50630">
    <property type="entry name" value="Acid proteases"/>
    <property type="match status" value="1"/>
</dbReference>
<dbReference type="InterPro" id="IPR032861">
    <property type="entry name" value="TAXi_N"/>
</dbReference>
<keyword evidence="7" id="KW-1185">Reference proteome</keyword>
<dbReference type="PANTHER" id="PTHR47965:SF28">
    <property type="entry name" value="BASIC 7S GLOBULIN"/>
    <property type="match status" value="1"/>
</dbReference>
<dbReference type="InterPro" id="IPR032799">
    <property type="entry name" value="TAXi_C"/>
</dbReference>
<dbReference type="PANTHER" id="PTHR47965">
    <property type="entry name" value="ASPARTYL PROTEASE-RELATED"/>
    <property type="match status" value="1"/>
</dbReference>
<dbReference type="Proteomes" id="UP001157006">
    <property type="component" value="Chromosome 5"/>
</dbReference>
<evidence type="ECO:0000256" key="2">
    <source>
        <dbReference type="ARBA" id="ARBA00022729"/>
    </source>
</evidence>
<dbReference type="PROSITE" id="PS51767">
    <property type="entry name" value="PEPTIDASE_A1"/>
    <property type="match status" value="1"/>
</dbReference>
<dbReference type="Pfam" id="PF14541">
    <property type="entry name" value="TAXi_C"/>
    <property type="match status" value="1"/>
</dbReference>
<evidence type="ECO:0000256" key="3">
    <source>
        <dbReference type="ARBA" id="ARBA00023157"/>
    </source>
</evidence>
<evidence type="ECO:0000313" key="6">
    <source>
        <dbReference type="EMBL" id="CAI8615484.1"/>
    </source>
</evidence>
<name>A0AAV1AZ21_VICFA</name>
<evidence type="ECO:0000256" key="4">
    <source>
        <dbReference type="SAM" id="SignalP"/>
    </source>
</evidence>
<feature type="signal peptide" evidence="4">
    <location>
        <begin position="1"/>
        <end position="25"/>
    </location>
</feature>
<organism evidence="6 7">
    <name type="scientific">Vicia faba</name>
    <name type="common">Broad bean</name>
    <name type="synonym">Faba vulgaris</name>
    <dbReference type="NCBI Taxonomy" id="3906"/>
    <lineage>
        <taxon>Eukaryota</taxon>
        <taxon>Viridiplantae</taxon>
        <taxon>Streptophyta</taxon>
        <taxon>Embryophyta</taxon>
        <taxon>Tracheophyta</taxon>
        <taxon>Spermatophyta</taxon>
        <taxon>Magnoliopsida</taxon>
        <taxon>eudicotyledons</taxon>
        <taxon>Gunneridae</taxon>
        <taxon>Pentapetalae</taxon>
        <taxon>rosids</taxon>
        <taxon>fabids</taxon>
        <taxon>Fabales</taxon>
        <taxon>Fabaceae</taxon>
        <taxon>Papilionoideae</taxon>
        <taxon>50 kb inversion clade</taxon>
        <taxon>NPAAA clade</taxon>
        <taxon>Hologalegina</taxon>
        <taxon>IRL clade</taxon>
        <taxon>Fabeae</taxon>
        <taxon>Vicia</taxon>
    </lineage>
</organism>
<dbReference type="Gene3D" id="2.40.70.10">
    <property type="entry name" value="Acid Proteases"/>
    <property type="match status" value="2"/>
</dbReference>
<dbReference type="InterPro" id="IPR033121">
    <property type="entry name" value="PEPTIDASE_A1"/>
</dbReference>
<feature type="domain" description="Peptidase A1" evidence="5">
    <location>
        <begin position="48"/>
        <end position="390"/>
    </location>
</feature>
<dbReference type="GO" id="GO:0006508">
    <property type="term" value="P:proteolysis"/>
    <property type="evidence" value="ECO:0007669"/>
    <property type="project" value="InterPro"/>
</dbReference>
<dbReference type="FunFam" id="2.40.70.10:FF:000045">
    <property type="entry name" value="Basic 7S globulin"/>
    <property type="match status" value="1"/>
</dbReference>
<dbReference type="GO" id="GO:0004190">
    <property type="term" value="F:aspartic-type endopeptidase activity"/>
    <property type="evidence" value="ECO:0007669"/>
    <property type="project" value="InterPro"/>
</dbReference>
<evidence type="ECO:0000313" key="7">
    <source>
        <dbReference type="Proteomes" id="UP001157006"/>
    </source>
</evidence>
<comment type="similarity">
    <text evidence="1">Belongs to the peptidase A1 family.</text>
</comment>
<gene>
    <name evidence="6" type="ORF">VFH_V181160</name>
</gene>
<keyword evidence="2 4" id="KW-0732">Signal</keyword>
<dbReference type="InterPro" id="IPR021109">
    <property type="entry name" value="Peptidase_aspartic_dom_sf"/>
</dbReference>
<dbReference type="Pfam" id="PF14543">
    <property type="entry name" value="TAXi_N"/>
    <property type="match status" value="1"/>
</dbReference>
<dbReference type="InterPro" id="IPR001461">
    <property type="entry name" value="Aspartic_peptidase_A1"/>
</dbReference>
<accession>A0AAV1AZ21</accession>
<feature type="chain" id="PRO_5043438073" description="Peptidase A1 domain-containing protein" evidence="4">
    <location>
        <begin position="26"/>
        <end position="413"/>
    </location>
</feature>
<proteinExistence type="inferred from homology"/>
<keyword evidence="3" id="KW-1015">Disulfide bond</keyword>